<dbReference type="EMBL" id="ACOM01000005">
    <property type="protein sequence ID" value="EEP54624.1"/>
    <property type="molecule type" value="Genomic_DNA"/>
</dbReference>
<dbReference type="eggNOG" id="ENOG50314UM">
    <property type="taxonomic scope" value="Bacteria"/>
</dbReference>
<name>C4IGT6_CLOBU</name>
<comment type="caution">
    <text evidence="1">The sequence shown here is derived from an EMBL/GenBank/DDBJ whole genome shotgun (WGS) entry which is preliminary data.</text>
</comment>
<gene>
    <name evidence="1" type="ORF">CLP_2630</name>
</gene>
<evidence type="ECO:0000313" key="2">
    <source>
        <dbReference type="Proteomes" id="UP000003081"/>
    </source>
</evidence>
<evidence type="ECO:0000313" key="1">
    <source>
        <dbReference type="EMBL" id="EEP54624.1"/>
    </source>
</evidence>
<protein>
    <submittedName>
        <fullName evidence="1">Uncharacterized protein</fullName>
    </submittedName>
</protein>
<dbReference type="Proteomes" id="UP000003081">
    <property type="component" value="Unassembled WGS sequence"/>
</dbReference>
<proteinExistence type="predicted"/>
<keyword evidence="2" id="KW-1185">Reference proteome</keyword>
<sequence length="95" mass="10626">MGSISKLSDKCKKCHYKDTCDNKRMVACAVVEQENNKLMDNVAAPLTNPLGNPISNKVTPITIHMGEYGNIHTTMESIKEQVEKQLRIDVCSFNN</sequence>
<dbReference type="HOGENOM" id="CLU_2367851_0_0_9"/>
<dbReference type="RefSeq" id="WP_003409921.1">
    <property type="nucleotide sequence ID" value="NZ_ACOM01000005.1"/>
</dbReference>
<organism evidence="1 2">
    <name type="scientific">Clostridium butyricum E4 str. BoNT E BL5262</name>
    <dbReference type="NCBI Taxonomy" id="632245"/>
    <lineage>
        <taxon>Bacteria</taxon>
        <taxon>Bacillati</taxon>
        <taxon>Bacillota</taxon>
        <taxon>Clostridia</taxon>
        <taxon>Eubacteriales</taxon>
        <taxon>Clostridiaceae</taxon>
        <taxon>Clostridium</taxon>
    </lineage>
</organism>
<accession>C4IGT6</accession>
<reference evidence="1 2" key="1">
    <citation type="submission" date="2009-08" db="EMBL/GenBank/DDBJ databases">
        <authorList>
            <person name="Shrivastava S."/>
            <person name="Brinkac L.B."/>
            <person name="Brown J.L."/>
            <person name="Bruce D.B."/>
            <person name="Detter C."/>
            <person name="Green L.D."/>
            <person name="Munk C.A."/>
            <person name="Rogers Y.C."/>
            <person name="Tapia R."/>
            <person name="Sims D.R."/>
            <person name="Smith L.A."/>
            <person name="Smith T.J."/>
            <person name="Sutton G."/>
            <person name="Brettin T."/>
        </authorList>
    </citation>
    <scope>NUCLEOTIDE SEQUENCE [LARGE SCALE GENOMIC DNA]</scope>
    <source>
        <strain evidence="2">E4 str. BoNT E BL5262</strain>
    </source>
</reference>
<dbReference type="AlphaFoldDB" id="C4IGT6"/>